<dbReference type="AlphaFoldDB" id="A0A5K7YVH0"/>
<organism evidence="1 2">
    <name type="scientific">Desulfosarcina alkanivorans</name>
    <dbReference type="NCBI Taxonomy" id="571177"/>
    <lineage>
        <taxon>Bacteria</taxon>
        <taxon>Pseudomonadati</taxon>
        <taxon>Thermodesulfobacteriota</taxon>
        <taxon>Desulfobacteria</taxon>
        <taxon>Desulfobacterales</taxon>
        <taxon>Desulfosarcinaceae</taxon>
        <taxon>Desulfosarcina</taxon>
    </lineage>
</organism>
<evidence type="ECO:0000313" key="2">
    <source>
        <dbReference type="Proteomes" id="UP000427906"/>
    </source>
</evidence>
<gene>
    <name evidence="1" type="ORF">DSCA_59590</name>
</gene>
<protein>
    <submittedName>
        <fullName evidence="1">Uncharacterized protein</fullName>
    </submittedName>
</protein>
<dbReference type="EMBL" id="AP021874">
    <property type="protein sequence ID" value="BBO72029.1"/>
    <property type="molecule type" value="Genomic_DNA"/>
</dbReference>
<accession>A0A5K7YVH0</accession>
<reference evidence="1 2" key="1">
    <citation type="submission" date="2019-11" db="EMBL/GenBank/DDBJ databases">
        <title>Comparative genomics of hydrocarbon-degrading Desulfosarcina strains.</title>
        <authorList>
            <person name="Watanabe M."/>
            <person name="Kojima H."/>
            <person name="Fukui M."/>
        </authorList>
    </citation>
    <scope>NUCLEOTIDE SEQUENCE [LARGE SCALE GENOMIC DNA]</scope>
    <source>
        <strain evidence="1 2">PL12</strain>
    </source>
</reference>
<name>A0A5K7YVH0_9BACT</name>
<evidence type="ECO:0000313" key="1">
    <source>
        <dbReference type="EMBL" id="BBO72029.1"/>
    </source>
</evidence>
<proteinExistence type="predicted"/>
<dbReference type="Proteomes" id="UP000427906">
    <property type="component" value="Chromosome"/>
</dbReference>
<keyword evidence="2" id="KW-1185">Reference proteome</keyword>
<sequence>MDPGLIRPDEFIYSSGRQGLQGLVLVGKGPNGSGAVAFPADEGLAGAPGDGLGKGGFSVFDEDGFK</sequence>
<dbReference type="KEGG" id="dalk:DSCA_59590"/>